<gene>
    <name evidence="2" type="ORF">RB614_17310</name>
</gene>
<proteinExistence type="predicted"/>
<dbReference type="Proteomes" id="UP001230908">
    <property type="component" value="Unassembled WGS sequence"/>
</dbReference>
<evidence type="ECO:0000313" key="2">
    <source>
        <dbReference type="EMBL" id="MDQ7906274.1"/>
    </source>
</evidence>
<accession>A0ABU0ZGU0</accession>
<feature type="transmembrane region" description="Helical" evidence="1">
    <location>
        <begin position="52"/>
        <end position="71"/>
    </location>
</feature>
<sequence>MAVDRPLPHGGIEFGDNGIPPISWPHWFVAAALVALASGCFFGSLIGGGSGAAYGAGLGVVLAGLTLAMPIRMRDYRLPEPAALRVARDGLHVYAVAKQGRRVRTYVYLPWHTVGALTLIGTARTGPVRPALRIVLTDAGREAVAAAGSAGTLTVPDVGTADLIGAVAGYSGGRHRVDLLHEAAARGAPRFEVVLYGYDIGQVDALVRRVEAAMSANGVASRPAVRDELAAGPVLPEGPRGYDRTQVDDFLRRATLRLDQDAG</sequence>
<feature type="transmembrane region" description="Helical" evidence="1">
    <location>
        <begin position="27"/>
        <end position="46"/>
    </location>
</feature>
<name>A0ABU0ZGU0_9ACTN</name>
<keyword evidence="1" id="KW-0812">Transmembrane</keyword>
<evidence type="ECO:0000256" key="1">
    <source>
        <dbReference type="SAM" id="Phobius"/>
    </source>
</evidence>
<comment type="caution">
    <text evidence="2">The sequence shown here is derived from an EMBL/GenBank/DDBJ whole genome shotgun (WGS) entry which is preliminary data.</text>
</comment>
<organism evidence="2 3">
    <name type="scientific">Phytohabitans maris</name>
    <dbReference type="NCBI Taxonomy" id="3071409"/>
    <lineage>
        <taxon>Bacteria</taxon>
        <taxon>Bacillati</taxon>
        <taxon>Actinomycetota</taxon>
        <taxon>Actinomycetes</taxon>
        <taxon>Micromonosporales</taxon>
        <taxon>Micromonosporaceae</taxon>
    </lineage>
</organism>
<keyword evidence="1" id="KW-1133">Transmembrane helix</keyword>
<protein>
    <recommendedName>
        <fullName evidence="4">Band 7 domain-containing protein</fullName>
    </recommendedName>
</protein>
<evidence type="ECO:0000313" key="3">
    <source>
        <dbReference type="Proteomes" id="UP001230908"/>
    </source>
</evidence>
<keyword evidence="3" id="KW-1185">Reference proteome</keyword>
<evidence type="ECO:0008006" key="4">
    <source>
        <dbReference type="Google" id="ProtNLM"/>
    </source>
</evidence>
<dbReference type="RefSeq" id="WP_308713546.1">
    <property type="nucleotide sequence ID" value="NZ_JAVHUY010000015.1"/>
</dbReference>
<keyword evidence="1" id="KW-0472">Membrane</keyword>
<reference evidence="2 3" key="1">
    <citation type="submission" date="2023-08" db="EMBL/GenBank/DDBJ databases">
        <title>Phytohabitans sansha sp. nov., isolated from marine sediment.</title>
        <authorList>
            <person name="Zhao Y."/>
            <person name="Yi K."/>
        </authorList>
    </citation>
    <scope>NUCLEOTIDE SEQUENCE [LARGE SCALE GENOMIC DNA]</scope>
    <source>
        <strain evidence="2 3">ZYX-F-186</strain>
    </source>
</reference>
<dbReference type="EMBL" id="JAVHUY010000015">
    <property type="protein sequence ID" value="MDQ7906274.1"/>
    <property type="molecule type" value="Genomic_DNA"/>
</dbReference>